<gene>
    <name evidence="1" type="ORF">DEO27_026760</name>
</gene>
<protein>
    <submittedName>
        <fullName evidence="1">Uncharacterized protein</fullName>
    </submittedName>
</protein>
<keyword evidence="2" id="KW-1185">Reference proteome</keyword>
<dbReference type="EMBL" id="CP043450">
    <property type="protein sequence ID" value="QEM13458.1"/>
    <property type="molecule type" value="Genomic_DNA"/>
</dbReference>
<evidence type="ECO:0000313" key="2">
    <source>
        <dbReference type="Proteomes" id="UP000251402"/>
    </source>
</evidence>
<name>A0A5C1I7D6_9SPHI</name>
<dbReference type="RefSeq" id="WP_146750108.1">
    <property type="nucleotide sequence ID" value="NZ_CP043450.1"/>
</dbReference>
<organism evidence="1 2">
    <name type="scientific">Mucilaginibacter rubeus</name>
    <dbReference type="NCBI Taxonomy" id="2027860"/>
    <lineage>
        <taxon>Bacteria</taxon>
        <taxon>Pseudomonadati</taxon>
        <taxon>Bacteroidota</taxon>
        <taxon>Sphingobacteriia</taxon>
        <taxon>Sphingobacteriales</taxon>
        <taxon>Sphingobacteriaceae</taxon>
        <taxon>Mucilaginibacter</taxon>
    </lineage>
</organism>
<dbReference type="Proteomes" id="UP000251402">
    <property type="component" value="Chromosome"/>
</dbReference>
<evidence type="ECO:0000313" key="1">
    <source>
        <dbReference type="EMBL" id="QEM13458.1"/>
    </source>
</evidence>
<sequence length="93" mass="10743">MNAGQIKYTRNLLNKLGYDENDKEEACLIHSNGRTTSLRAMDYKETLSLQKALKQACGIPTETPADKMRKKIISIAHEMRWHIQALAKSIWRR</sequence>
<proteinExistence type="predicted"/>
<dbReference type="OrthoDB" id="677839at2"/>
<dbReference type="AlphaFoldDB" id="A0A5C1I7D6"/>
<accession>A0A5C1I7D6</accession>
<reference evidence="1" key="1">
    <citation type="submission" date="2019-08" db="EMBL/GenBank/DDBJ databases">
        <title>Comparative genome analysis confer to the adaptation heavy metal polluted environment.</title>
        <authorList>
            <person name="Li Y."/>
        </authorList>
    </citation>
    <scope>NUCLEOTIDE SEQUENCE [LARGE SCALE GENOMIC DNA]</scope>
    <source>
        <strain evidence="1">P1</strain>
    </source>
</reference>
<dbReference type="KEGG" id="mrub:DEO27_026760"/>